<evidence type="ECO:0000259" key="1">
    <source>
        <dbReference type="Pfam" id="PF00723"/>
    </source>
</evidence>
<dbReference type="Proteomes" id="UP001589896">
    <property type="component" value="Unassembled WGS sequence"/>
</dbReference>
<dbReference type="EMBL" id="JBHLTG010000001">
    <property type="protein sequence ID" value="MFC0677962.1"/>
    <property type="molecule type" value="Genomic_DNA"/>
</dbReference>
<evidence type="ECO:0000313" key="3">
    <source>
        <dbReference type="EMBL" id="MFC0677962.1"/>
    </source>
</evidence>
<keyword evidence="3" id="KW-0378">Hydrolase</keyword>
<dbReference type="InterPro" id="IPR012341">
    <property type="entry name" value="6hp_glycosidase-like_sf"/>
</dbReference>
<name>A0ABV6RLU7_9GAMM</name>
<dbReference type="PANTHER" id="PTHR31616:SF0">
    <property type="entry name" value="GLUCAN 1,4-ALPHA-GLUCOSIDASE"/>
    <property type="match status" value="1"/>
</dbReference>
<dbReference type="InterPro" id="IPR011613">
    <property type="entry name" value="GH15-like"/>
</dbReference>
<dbReference type="GO" id="GO:0016787">
    <property type="term" value="F:hydrolase activity"/>
    <property type="evidence" value="ECO:0007669"/>
    <property type="project" value="UniProtKB-KW"/>
</dbReference>
<dbReference type="InterPro" id="IPR045582">
    <property type="entry name" value="Trehalase-like_N"/>
</dbReference>
<organism evidence="3 4">
    <name type="scientific">Lysobacter korlensis</name>
    <dbReference type="NCBI Taxonomy" id="553636"/>
    <lineage>
        <taxon>Bacteria</taxon>
        <taxon>Pseudomonadati</taxon>
        <taxon>Pseudomonadota</taxon>
        <taxon>Gammaproteobacteria</taxon>
        <taxon>Lysobacterales</taxon>
        <taxon>Lysobacteraceae</taxon>
        <taxon>Lysobacter</taxon>
    </lineage>
</organism>
<accession>A0ABV6RLU7</accession>
<dbReference type="InterPro" id="IPR008928">
    <property type="entry name" value="6-hairpin_glycosidase_sf"/>
</dbReference>
<comment type="caution">
    <text evidence="3">The sequence shown here is derived from an EMBL/GenBank/DDBJ whole genome shotgun (WGS) entry which is preliminary data.</text>
</comment>
<reference evidence="3 4" key="1">
    <citation type="submission" date="2024-09" db="EMBL/GenBank/DDBJ databases">
        <authorList>
            <person name="Sun Q."/>
            <person name="Mori K."/>
        </authorList>
    </citation>
    <scope>NUCLEOTIDE SEQUENCE [LARGE SCALE GENOMIC DNA]</scope>
    <source>
        <strain evidence="3 4">KCTC 23076</strain>
    </source>
</reference>
<sequence>MTEIRDLALIGDRRTAAIVDRRGSVVWYCPRRFDQPSLLASLLDEAAGGSWSIEAADLQPQSRCYSGDSAILRTTLVAPAGALTVTDWMPLGEDLPAGICRRFTESPFPLTVRLAPAPDYARESVRLARTANGVCINGCQWLYASGTLAIDGQSVLLEVPPGQPSWMVLVDSPLDSVSGSDLDHWHGCTVASWRDISSRITYRGPFEPQVAQSLRALRLLTHRELGGVIAAATTSLPEVAGGDRNYDYRYVWMRDASMIVSALVRAGSNGPDEQRFLDFICSALHENEDKPLLPPFLSLDSGPAQGVSCLDLAGYQDSRPVRIGNDANDQLQLDGFANVLLAAKLIYGRHGTREHWETSRRVADFLVDNWHRPDYGVWEEHEPRQYTTAKVVASCGLRYIADFAEDESMADRWRQVSKEIERYVHSHCLTRDGAYAVYAGSDAVDVSAALFPTWGFCEPDSEAMLETIRLLESRYRRGHLYWRHLEELPRFREGAFLAGSIWVAQYWVLRGDLERARDILEEILGYANDLGYFAEEADPETGAMLGNFPQAFVHASFIGAVIDYRDALKQSGSGTAG</sequence>
<evidence type="ECO:0000313" key="4">
    <source>
        <dbReference type="Proteomes" id="UP001589896"/>
    </source>
</evidence>
<proteinExistence type="predicted"/>
<gene>
    <name evidence="3" type="ORF">ACFFGH_08925</name>
</gene>
<dbReference type="Pfam" id="PF00723">
    <property type="entry name" value="Glyco_hydro_15"/>
    <property type="match status" value="2"/>
</dbReference>
<feature type="domain" description="GH15-like" evidence="1">
    <location>
        <begin position="516"/>
        <end position="560"/>
    </location>
</feature>
<dbReference type="Pfam" id="PF19291">
    <property type="entry name" value="TREH_N"/>
    <property type="match status" value="1"/>
</dbReference>
<dbReference type="PANTHER" id="PTHR31616">
    <property type="entry name" value="TREHALASE"/>
    <property type="match status" value="1"/>
</dbReference>
<protein>
    <submittedName>
        <fullName evidence="3">Glycoside hydrolase family 15 protein</fullName>
    </submittedName>
</protein>
<feature type="domain" description="GH15-like" evidence="1">
    <location>
        <begin position="210"/>
        <end position="479"/>
    </location>
</feature>
<dbReference type="RefSeq" id="WP_386667150.1">
    <property type="nucleotide sequence ID" value="NZ_JBHLTG010000001.1"/>
</dbReference>
<dbReference type="SUPFAM" id="SSF48208">
    <property type="entry name" value="Six-hairpin glycosidases"/>
    <property type="match status" value="1"/>
</dbReference>
<keyword evidence="4" id="KW-1185">Reference proteome</keyword>
<feature type="domain" description="Trehalase-like N-terminal" evidence="2">
    <location>
        <begin position="3"/>
        <end position="140"/>
    </location>
</feature>
<evidence type="ECO:0000259" key="2">
    <source>
        <dbReference type="Pfam" id="PF19291"/>
    </source>
</evidence>
<dbReference type="Gene3D" id="1.50.10.10">
    <property type="match status" value="1"/>
</dbReference>